<dbReference type="Pfam" id="PF08161">
    <property type="entry name" value="RRP12_HEAT"/>
    <property type="match status" value="1"/>
</dbReference>
<keyword evidence="8" id="KW-1185">Reference proteome</keyword>
<feature type="region of interest" description="Disordered" evidence="4">
    <location>
        <begin position="1139"/>
        <end position="1200"/>
    </location>
</feature>
<dbReference type="Proteomes" id="UP001187531">
    <property type="component" value="Unassembled WGS sequence"/>
</dbReference>
<dbReference type="InterPro" id="IPR016024">
    <property type="entry name" value="ARM-type_fold"/>
</dbReference>
<feature type="domain" description="RRP12 HEAT" evidence="5">
    <location>
        <begin position="426"/>
        <end position="697"/>
    </location>
</feature>
<evidence type="ECO:0000259" key="5">
    <source>
        <dbReference type="Pfam" id="PF08161"/>
    </source>
</evidence>
<feature type="compositionally biased region" description="Basic and acidic residues" evidence="4">
    <location>
        <begin position="1143"/>
        <end position="1154"/>
    </location>
</feature>
<evidence type="ECO:0000256" key="4">
    <source>
        <dbReference type="SAM" id="MobiDB-lite"/>
    </source>
</evidence>
<dbReference type="Pfam" id="PF25772">
    <property type="entry name" value="HEAT_RRP12_N"/>
    <property type="match status" value="1"/>
</dbReference>
<dbReference type="SUPFAM" id="SSF48371">
    <property type="entry name" value="ARM repeat"/>
    <property type="match status" value="2"/>
</dbReference>
<protein>
    <recommendedName>
        <fullName evidence="9">RRP12-like protein</fullName>
    </recommendedName>
</protein>
<feature type="compositionally biased region" description="Acidic residues" evidence="4">
    <location>
        <begin position="1166"/>
        <end position="1180"/>
    </location>
</feature>
<keyword evidence="3" id="KW-0539">Nucleus</keyword>
<evidence type="ECO:0000256" key="2">
    <source>
        <dbReference type="ARBA" id="ARBA00007690"/>
    </source>
</evidence>
<feature type="compositionally biased region" description="Basic and acidic residues" evidence="4">
    <location>
        <begin position="1247"/>
        <end position="1278"/>
    </location>
</feature>
<evidence type="ECO:0008006" key="9">
    <source>
        <dbReference type="Google" id="ProtNLM"/>
    </source>
</evidence>
<feature type="compositionally biased region" description="Basic and acidic residues" evidence="4">
    <location>
        <begin position="1052"/>
        <end position="1072"/>
    </location>
</feature>
<feature type="region of interest" description="Disordered" evidence="4">
    <location>
        <begin position="1"/>
        <end position="28"/>
    </location>
</feature>
<dbReference type="InterPro" id="IPR012978">
    <property type="entry name" value="HEAT_RRP12"/>
</dbReference>
<feature type="region of interest" description="Disordered" evidence="4">
    <location>
        <begin position="1295"/>
        <end position="1327"/>
    </location>
</feature>
<feature type="region of interest" description="Disordered" evidence="4">
    <location>
        <begin position="1052"/>
        <end position="1116"/>
    </location>
</feature>
<organism evidence="7 8">
    <name type="scientific">Artemia franciscana</name>
    <name type="common">Brine shrimp</name>
    <name type="synonym">Artemia sanfranciscana</name>
    <dbReference type="NCBI Taxonomy" id="6661"/>
    <lineage>
        <taxon>Eukaryota</taxon>
        <taxon>Metazoa</taxon>
        <taxon>Ecdysozoa</taxon>
        <taxon>Arthropoda</taxon>
        <taxon>Crustacea</taxon>
        <taxon>Branchiopoda</taxon>
        <taxon>Anostraca</taxon>
        <taxon>Artemiidae</taxon>
        <taxon>Artemia</taxon>
    </lineage>
</organism>
<reference evidence="7" key="1">
    <citation type="submission" date="2023-07" db="EMBL/GenBank/DDBJ databases">
        <title>Chromosome-level genome assembly of Artemia franciscana.</title>
        <authorList>
            <person name="Jo E."/>
        </authorList>
    </citation>
    <scope>NUCLEOTIDE SEQUENCE</scope>
    <source>
        <tissue evidence="7">Whole body</tissue>
    </source>
</reference>
<feature type="compositionally biased region" description="Basic residues" evidence="4">
    <location>
        <begin position="1184"/>
        <end position="1195"/>
    </location>
</feature>
<dbReference type="GO" id="GO:0005634">
    <property type="term" value="C:nucleus"/>
    <property type="evidence" value="ECO:0007669"/>
    <property type="project" value="UniProtKB-SubCell"/>
</dbReference>
<proteinExistence type="inferred from homology"/>
<dbReference type="EMBL" id="JAVRJZ010000081">
    <property type="protein sequence ID" value="KAK2703662.1"/>
    <property type="molecule type" value="Genomic_DNA"/>
</dbReference>
<feature type="region of interest" description="Disordered" evidence="4">
    <location>
        <begin position="1216"/>
        <end position="1278"/>
    </location>
</feature>
<evidence type="ECO:0000259" key="6">
    <source>
        <dbReference type="Pfam" id="PF25772"/>
    </source>
</evidence>
<feature type="domain" description="RRP12 N-terminal HEAT" evidence="6">
    <location>
        <begin position="118"/>
        <end position="353"/>
    </location>
</feature>
<feature type="compositionally biased region" description="Basic residues" evidence="4">
    <location>
        <begin position="1"/>
        <end position="16"/>
    </location>
</feature>
<dbReference type="PANTHER" id="PTHR48287">
    <property type="entry name" value="ARM REPEAT SUPERFAMILY PROTEIN"/>
    <property type="match status" value="1"/>
</dbReference>
<evidence type="ECO:0000256" key="1">
    <source>
        <dbReference type="ARBA" id="ARBA00004123"/>
    </source>
</evidence>
<feature type="compositionally biased region" description="Acidic residues" evidence="4">
    <location>
        <begin position="1089"/>
        <end position="1101"/>
    </location>
</feature>
<evidence type="ECO:0000313" key="7">
    <source>
        <dbReference type="EMBL" id="KAK2703662.1"/>
    </source>
</evidence>
<comment type="caution">
    <text evidence="7">The sequence shown here is derived from an EMBL/GenBank/DDBJ whole genome shotgun (WGS) entry which is preliminary data.</text>
</comment>
<dbReference type="InterPro" id="IPR052087">
    <property type="entry name" value="RRP12"/>
</dbReference>
<comment type="subcellular location">
    <subcellularLocation>
        <location evidence="1">Nucleus</location>
    </subcellularLocation>
</comment>
<comment type="similarity">
    <text evidence="2">Belongs to the RRP12 family.</text>
</comment>
<name>A0AA88KUF8_ARTSF</name>
<accession>A0AA88KUF8</accession>
<dbReference type="InterPro" id="IPR057860">
    <property type="entry name" value="HEAT_RRP12_N"/>
</dbReference>
<dbReference type="PANTHER" id="PTHR48287:SF1">
    <property type="entry name" value="ARM REPEAT SUPERFAMILY PROTEIN"/>
    <property type="match status" value="1"/>
</dbReference>
<sequence>MTKLKRLKSAKGKRWAKGQSSSSNPDVKIHRDAAKRGFFHPLGLSNQVKQKGAIGKNLLTTESLQKHNAAVGADNRMEEDDELSAGGESFAETFATNYTNCTNASFSRLLKGFQPDSALHKEMLAILAAVAEVIKSNSGKETETEYFGALMTTLEGAQTEESVGAVLSLLSMCIKRVPSSILKIKFGDISKCFVTILERFADSDNNVVLKSVLSCLAVLLRVQEAIAWTNASTVRIFDVILSFTVHTKPKVRKAAQHAICSILRASNVTSIGQKSTSLHPVASHTGKWFQEEITKRKDEKGPAFLHLLGLLKDVISVLPQSQVQDLVQRMLTVNFLGDALTATCAMQVLHGMLVSRPKQESLPSELNAKIVSALYNCKPEMNDVQRLLAWLTVLTEAIINLARLDSLFCINHLPKYFSEVTQLYMSSREEVLVAVTQAFQNVLSGPVSLAVGAANATDLTDSLKKGLEKVVTFVESCLELQFIKAWKYVCNLTTTLIDAVGQIHPESLTSLLQSLADLRASPHFSHPAECDYAFGRAVRVLGPKVVLDAVPLQITGKEESYEFPRSWLLPVLRENVGYTELAYFQKTLLPIAETCRIRSKLCEKLKDQVGVRAYDLIQRQIWSTLPGFCNSPTDAAESFQHLAPVIGNTMVERPEFRLDCMTSLRNLVSSCKKPIDVAEVARFAPNYLPRLFNIYTKKPDGQTTDGHRSAAYETISVYATITQKEKLHSFNEKLFEKMVQATKGTAPSGEDPVFLLHSLIDLEQILIIYQETSSIEKMYKICTQWLNASPRDIQLEKRAFRIIQVLLDTESAECQKFVAEHSEEILQLMTKPLPKGTPPSVTAVRLRCITKIVQNLDSSAQEVFATALQEALLNIRSSGEKARTAAFVLITQIGKTLQKWSNGDEEKALRDFLHILLPGLASSLPQVVSTLHALSFLVHEFSSNFPQDLIDMLAENSSALMQVPTREIVQPAIALAKTLTASYRLKQLAPILKYFISGMSKMTEDCRRIFRAKTRELLDRLIRKCGPELIAPLIPPEDEGLMKRFHLLRKENARTKRKKEAERRESRDSKSEEEGDFVPQTRAKTIEEILADQESDLDDGKEEAVQKKGRRKETAGTWIAEHSDDIVDLLDPSAAQQVTVTKPVDEGQPKKESFKTNPDGKLLIVDDSEESDVSDSDEDEKSSKKIPLKKGKSVKSFRSTSTLDVAETVSALAAMKMGKRKRVESAEDLRSVSGDMKYKAGGSGIHRKLEQPSKKTRKDKEEKKPLRKGKGDVKKGKYDPFAYLPLQKGALNKRKKAKYAGQFKNIVSSAKKGADSGRKKSKKVKRL</sequence>
<dbReference type="InterPro" id="IPR011989">
    <property type="entry name" value="ARM-like"/>
</dbReference>
<dbReference type="Gene3D" id="1.25.10.10">
    <property type="entry name" value="Leucine-rich Repeat Variant"/>
    <property type="match status" value="2"/>
</dbReference>
<evidence type="ECO:0000313" key="8">
    <source>
        <dbReference type="Proteomes" id="UP001187531"/>
    </source>
</evidence>
<evidence type="ECO:0000256" key="3">
    <source>
        <dbReference type="ARBA" id="ARBA00023242"/>
    </source>
</evidence>
<gene>
    <name evidence="7" type="ORF">QYM36_017958</name>
</gene>